<dbReference type="RefSeq" id="WP_054557617.1">
    <property type="nucleotide sequence ID" value="NZ_LDJX01000001.1"/>
</dbReference>
<dbReference type="Proteomes" id="UP000050280">
    <property type="component" value="Unassembled WGS sequence"/>
</dbReference>
<dbReference type="STRING" id="1300341.I595_322"/>
<proteinExistence type="predicted"/>
<evidence type="ECO:0000313" key="2">
    <source>
        <dbReference type="Proteomes" id="UP000050280"/>
    </source>
</evidence>
<protein>
    <submittedName>
        <fullName evidence="1">Uncharacterized protein</fullName>
    </submittedName>
</protein>
<comment type="caution">
    <text evidence="1">The sequence shown here is derived from an EMBL/GenBank/DDBJ whole genome shotgun (WGS) entry which is preliminary data.</text>
</comment>
<dbReference type="OrthoDB" id="1046091at2"/>
<keyword evidence="2" id="KW-1185">Reference proteome</keyword>
<name>A0A0P7B275_9FLAO</name>
<evidence type="ECO:0000313" key="1">
    <source>
        <dbReference type="EMBL" id="KPM33419.1"/>
    </source>
</evidence>
<gene>
    <name evidence="1" type="ORF">I595_322</name>
</gene>
<dbReference type="EMBL" id="LDJX01000001">
    <property type="protein sequence ID" value="KPM33419.1"/>
    <property type="molecule type" value="Genomic_DNA"/>
</dbReference>
<dbReference type="AlphaFoldDB" id="A0A0P7B275"/>
<organism evidence="1 2">
    <name type="scientific">Croceitalea dokdonensis DOKDO 023</name>
    <dbReference type="NCBI Taxonomy" id="1300341"/>
    <lineage>
        <taxon>Bacteria</taxon>
        <taxon>Pseudomonadati</taxon>
        <taxon>Bacteroidota</taxon>
        <taxon>Flavobacteriia</taxon>
        <taxon>Flavobacteriales</taxon>
        <taxon>Flavobacteriaceae</taxon>
        <taxon>Croceitalea</taxon>
    </lineage>
</organism>
<reference evidence="1 2" key="1">
    <citation type="submission" date="2015-09" db="EMBL/GenBank/DDBJ databases">
        <title>Genome sequence of the marine flavobacterium Croceitalea dokdonensis DOKDO 023 that contains proton- and sodium-pumping rhodopsins.</title>
        <authorList>
            <person name="Kwon S.-K."/>
            <person name="Lee H.K."/>
            <person name="Kwak M.-J."/>
            <person name="Kim J.F."/>
        </authorList>
    </citation>
    <scope>NUCLEOTIDE SEQUENCE [LARGE SCALE GENOMIC DNA]</scope>
    <source>
        <strain evidence="1 2">DOKDO 023</strain>
    </source>
</reference>
<accession>A0A0P7B275</accession>
<sequence length="167" mass="19441">MSDKKKKNKKEESKKLSEKDELERMMLISKADEVVGEQLTIDTEGVLQTEDELKQFALGDIDDPERKYDIYYKGISKLLLKHLPEGKDYKKARDYIYEEKNTYLTRGHRIDEKGIRGADSRMGHIEDAEKILELITTWIIKKGSMVDLYSTIRDLNIQLGYGKPSHE</sequence>